<keyword evidence="6" id="KW-0472">Membrane</keyword>
<evidence type="ECO:0000313" key="9">
    <source>
        <dbReference type="EMBL" id="MEN3069840.1"/>
    </source>
</evidence>
<dbReference type="Proteomes" id="UP001410394">
    <property type="component" value="Unassembled WGS sequence"/>
</dbReference>
<dbReference type="InterPro" id="IPR051263">
    <property type="entry name" value="C-type_cytochrome_biogenesis"/>
</dbReference>
<evidence type="ECO:0000259" key="8">
    <source>
        <dbReference type="Pfam" id="PF23914"/>
    </source>
</evidence>
<evidence type="ECO:0000256" key="2">
    <source>
        <dbReference type="ARBA" id="ARBA00022737"/>
    </source>
</evidence>
<feature type="domain" description="Cytochrome c-type biogenesis protein H Ig-like" evidence="7">
    <location>
        <begin position="309"/>
        <end position="411"/>
    </location>
</feature>
<dbReference type="InterPro" id="IPR019734">
    <property type="entry name" value="TPR_rpt"/>
</dbReference>
<keyword evidence="6" id="KW-1133">Transmembrane helix</keyword>
<feature type="region of interest" description="Disordered" evidence="5">
    <location>
        <begin position="271"/>
        <end position="298"/>
    </location>
</feature>
<keyword evidence="3" id="KW-0201">Cytochrome c-type biogenesis</keyword>
<evidence type="ECO:0000256" key="3">
    <source>
        <dbReference type="ARBA" id="ARBA00022748"/>
    </source>
</evidence>
<comment type="caution">
    <text evidence="9">The sequence shown here is derived from an EMBL/GenBank/DDBJ whole genome shotgun (WGS) entry which is preliminary data.</text>
</comment>
<dbReference type="SMART" id="SM00028">
    <property type="entry name" value="TPR"/>
    <property type="match status" value="2"/>
</dbReference>
<evidence type="ECO:0000256" key="1">
    <source>
        <dbReference type="ARBA" id="ARBA00004196"/>
    </source>
</evidence>
<dbReference type="Pfam" id="PF23892">
    <property type="entry name" value="Ig_CycH"/>
    <property type="match status" value="1"/>
</dbReference>
<keyword evidence="4" id="KW-0802">TPR repeat</keyword>
<dbReference type="PANTHER" id="PTHR47870:SF4">
    <property type="entry name" value="CYTOCHROME C-TYPE BIOGENESIS PROTEIN CYCH"/>
    <property type="match status" value="1"/>
</dbReference>
<dbReference type="NCBIfam" id="TIGR03142">
    <property type="entry name" value="cytochro_ccmI"/>
    <property type="match status" value="1"/>
</dbReference>
<evidence type="ECO:0000256" key="5">
    <source>
        <dbReference type="SAM" id="MobiDB-lite"/>
    </source>
</evidence>
<sequence length="417" mass="44033">MSAFLILAAILLCAVTAILLWPLLRARPETSDNSESPALKILREQRKELDAELAAGSIDAARHAETLAELERRALEESSAPEAARSAGPRRAWAIALALVLPLSAVGLYVWIGNPAGLHPEQAVDESAQHVTPAQIDAMLGKLAERVAANPDDLEGLLMLGRSYMVLGRFADAEKSFALLASKRPDAQTYADWADALAAAQGRSLAGKPEELINKALKLDPQNIKALALAGTVAFDRKDFKTAIKHWQKIAALVPADSEFGQSVQSMLQEARSHAGLPATADPAAKTSTDASAARPQAAANQAPALTLKGQVTLAAALRGKVSPDDSLFLFARPAAGGAPVAGMRFKASELPLEFDFSTAQAMISQVAPHDKIIVGARISKHNSPMAQDGDLQGLSAAVEASAQQPLRIEISEVVKK</sequence>
<dbReference type="InterPro" id="IPR011990">
    <property type="entry name" value="TPR-like_helical_dom_sf"/>
</dbReference>
<name>A0ABU9Z1L0_9RHOO</name>
<feature type="transmembrane region" description="Helical" evidence="6">
    <location>
        <begin position="92"/>
        <end position="112"/>
    </location>
</feature>
<dbReference type="RefSeq" id="WP_345920614.1">
    <property type="nucleotide sequence ID" value="NZ_JBDIVE010000009.1"/>
</dbReference>
<evidence type="ECO:0000313" key="10">
    <source>
        <dbReference type="Proteomes" id="UP001410394"/>
    </source>
</evidence>
<protein>
    <submittedName>
        <fullName evidence="9">C-type cytochrome biogenesis protein CcmI</fullName>
    </submittedName>
</protein>
<dbReference type="InterPro" id="IPR056412">
    <property type="entry name" value="Ig_CycH"/>
</dbReference>
<gene>
    <name evidence="9" type="primary">ccmI</name>
    <name evidence="9" type="ORF">ABDB84_15265</name>
</gene>
<keyword evidence="10" id="KW-1185">Reference proteome</keyword>
<dbReference type="SUPFAM" id="SSF48452">
    <property type="entry name" value="TPR-like"/>
    <property type="match status" value="1"/>
</dbReference>
<dbReference type="Gene3D" id="1.25.40.10">
    <property type="entry name" value="Tetratricopeptide repeat domain"/>
    <property type="match status" value="1"/>
</dbReference>
<evidence type="ECO:0000259" key="7">
    <source>
        <dbReference type="Pfam" id="PF23892"/>
    </source>
</evidence>
<evidence type="ECO:0000256" key="6">
    <source>
        <dbReference type="SAM" id="Phobius"/>
    </source>
</evidence>
<keyword evidence="6" id="KW-0812">Transmembrane</keyword>
<evidence type="ECO:0000256" key="4">
    <source>
        <dbReference type="ARBA" id="ARBA00022803"/>
    </source>
</evidence>
<proteinExistence type="predicted"/>
<dbReference type="PANTHER" id="PTHR47870">
    <property type="entry name" value="CYTOCHROME C-TYPE BIOGENESIS PROTEIN CCMH"/>
    <property type="match status" value="1"/>
</dbReference>
<dbReference type="InterPro" id="IPR017560">
    <property type="entry name" value="Cyt_c_biogenesis_CcmI"/>
</dbReference>
<organism evidence="9 10">
    <name type="scientific">Uliginosibacterium sediminicola</name>
    <dbReference type="NCBI Taxonomy" id="2024550"/>
    <lineage>
        <taxon>Bacteria</taxon>
        <taxon>Pseudomonadati</taxon>
        <taxon>Pseudomonadota</taxon>
        <taxon>Betaproteobacteria</taxon>
        <taxon>Rhodocyclales</taxon>
        <taxon>Zoogloeaceae</taxon>
        <taxon>Uliginosibacterium</taxon>
    </lineage>
</organism>
<dbReference type="Pfam" id="PF23914">
    <property type="entry name" value="TPR_CcmH_CycH"/>
    <property type="match status" value="1"/>
</dbReference>
<reference evidence="9 10" key="1">
    <citation type="journal article" date="2018" name="Int. J. Syst. Evol. Microbiol.">
        <title>Uliginosibacterium sediminicola sp. nov., isolated from freshwater sediment.</title>
        <authorList>
            <person name="Hwang W.M."/>
            <person name="Kim S.M."/>
            <person name="Kang K."/>
            <person name="Ahn T.Y."/>
        </authorList>
    </citation>
    <scope>NUCLEOTIDE SEQUENCE [LARGE SCALE GENOMIC DNA]</scope>
    <source>
        <strain evidence="9 10">M1-21</strain>
    </source>
</reference>
<dbReference type="InterPro" id="IPR056413">
    <property type="entry name" value="TPR_CcmH_CycH"/>
</dbReference>
<feature type="domain" description="Cytochrome c-type biogenesis protein H TPR" evidence="8">
    <location>
        <begin position="121"/>
        <end position="259"/>
    </location>
</feature>
<keyword evidence="2" id="KW-0677">Repeat</keyword>
<comment type="subcellular location">
    <subcellularLocation>
        <location evidence="1">Cell envelope</location>
    </subcellularLocation>
</comment>
<accession>A0ABU9Z1L0</accession>
<dbReference type="EMBL" id="JBDIVE010000009">
    <property type="protein sequence ID" value="MEN3069840.1"/>
    <property type="molecule type" value="Genomic_DNA"/>
</dbReference>